<protein>
    <recommendedName>
        <fullName evidence="2">BHLH domain-containing protein</fullName>
    </recommendedName>
</protein>
<accession>K0SGS0</accession>
<dbReference type="PROSITE" id="PS50888">
    <property type="entry name" value="BHLH"/>
    <property type="match status" value="1"/>
</dbReference>
<dbReference type="Proteomes" id="UP000266841">
    <property type="component" value="Unassembled WGS sequence"/>
</dbReference>
<dbReference type="InterPro" id="IPR000014">
    <property type="entry name" value="PAS"/>
</dbReference>
<evidence type="ECO:0000313" key="3">
    <source>
        <dbReference type="EMBL" id="EJK64575.1"/>
    </source>
</evidence>
<evidence type="ECO:0000256" key="1">
    <source>
        <dbReference type="SAM" id="MobiDB-lite"/>
    </source>
</evidence>
<dbReference type="Gene3D" id="3.30.450.20">
    <property type="entry name" value="PAS domain"/>
    <property type="match status" value="1"/>
</dbReference>
<dbReference type="InterPro" id="IPR035965">
    <property type="entry name" value="PAS-like_dom_sf"/>
</dbReference>
<reference evidence="3 4" key="1">
    <citation type="journal article" date="2012" name="Genome Biol.">
        <title>Genome and low-iron response of an oceanic diatom adapted to chronic iron limitation.</title>
        <authorList>
            <person name="Lommer M."/>
            <person name="Specht M."/>
            <person name="Roy A.S."/>
            <person name="Kraemer L."/>
            <person name="Andreson R."/>
            <person name="Gutowska M.A."/>
            <person name="Wolf J."/>
            <person name="Bergner S.V."/>
            <person name="Schilhabel M.B."/>
            <person name="Klostermeier U.C."/>
            <person name="Beiko R.G."/>
            <person name="Rosenstiel P."/>
            <person name="Hippler M."/>
            <person name="Laroche J."/>
        </authorList>
    </citation>
    <scope>NUCLEOTIDE SEQUENCE [LARGE SCALE GENOMIC DNA]</scope>
    <source>
        <strain evidence="3 4">CCMP1005</strain>
    </source>
</reference>
<dbReference type="CDD" id="cd11393">
    <property type="entry name" value="bHLH_AtbHLH_like"/>
    <property type="match status" value="1"/>
</dbReference>
<dbReference type="eggNOG" id="ENOG502T5J0">
    <property type="taxonomic scope" value="Eukaryota"/>
</dbReference>
<dbReference type="SMART" id="SM00353">
    <property type="entry name" value="HLH"/>
    <property type="match status" value="1"/>
</dbReference>
<dbReference type="OrthoDB" id="193583at2759"/>
<dbReference type="InterPro" id="IPR011598">
    <property type="entry name" value="bHLH_dom"/>
</dbReference>
<comment type="caution">
    <text evidence="3">The sequence shown here is derived from an EMBL/GenBank/DDBJ whole genome shotgun (WGS) entry which is preliminary data.</text>
</comment>
<dbReference type="SMART" id="SM00091">
    <property type="entry name" value="PAS"/>
    <property type="match status" value="1"/>
</dbReference>
<dbReference type="Pfam" id="PF00010">
    <property type="entry name" value="HLH"/>
    <property type="match status" value="1"/>
</dbReference>
<dbReference type="Gene3D" id="4.10.280.10">
    <property type="entry name" value="Helix-loop-helix DNA-binding domain"/>
    <property type="match status" value="1"/>
</dbReference>
<dbReference type="AlphaFoldDB" id="K0SGS0"/>
<dbReference type="GO" id="GO:0046983">
    <property type="term" value="F:protein dimerization activity"/>
    <property type="evidence" value="ECO:0007669"/>
    <property type="project" value="InterPro"/>
</dbReference>
<dbReference type="EMBL" id="AGNL01017120">
    <property type="protein sequence ID" value="EJK64575.1"/>
    <property type="molecule type" value="Genomic_DNA"/>
</dbReference>
<dbReference type="NCBIfam" id="TIGR00229">
    <property type="entry name" value="sensory_box"/>
    <property type="match status" value="1"/>
</dbReference>
<proteinExistence type="predicted"/>
<organism evidence="3 4">
    <name type="scientific">Thalassiosira oceanica</name>
    <name type="common">Marine diatom</name>
    <dbReference type="NCBI Taxonomy" id="159749"/>
    <lineage>
        <taxon>Eukaryota</taxon>
        <taxon>Sar</taxon>
        <taxon>Stramenopiles</taxon>
        <taxon>Ochrophyta</taxon>
        <taxon>Bacillariophyta</taxon>
        <taxon>Coscinodiscophyceae</taxon>
        <taxon>Thalassiosirophycidae</taxon>
        <taxon>Thalassiosirales</taxon>
        <taxon>Thalassiosiraceae</taxon>
        <taxon>Thalassiosira</taxon>
    </lineage>
</organism>
<dbReference type="SUPFAM" id="SSF55785">
    <property type="entry name" value="PYP-like sensor domain (PAS domain)"/>
    <property type="match status" value="1"/>
</dbReference>
<keyword evidence="4" id="KW-1185">Reference proteome</keyword>
<feature type="domain" description="BHLH" evidence="2">
    <location>
        <begin position="1"/>
        <end position="51"/>
    </location>
</feature>
<sequence length="273" mass="29627">MERNAREKERSCKIARQIDELRALLSRGGVTVTKGTKITVLAEAANYINLLQQQQVQWEMDRQSLVQQMQQMQANAQSAIQGQTGRAITGRTNPLNPTPNPLLPSSSASAISPDDYKHIFESSTVGMAIATLGGAFVDCNSIFSQLSEYTKEEVAVMTIFNMTSRADLQHAFDLISQMITPSDDADKDSSDDGGQSIVLRGAMKSRSDLGLSISLIRGEGGMAKCFCVTLVRILSIESTRPDTVSIELELPQVCTTKRQRTIGFGAGPAYTSG</sequence>
<name>K0SGS0_THAOC</name>
<dbReference type="SUPFAM" id="SSF47459">
    <property type="entry name" value="HLH, helix-loop-helix DNA-binding domain"/>
    <property type="match status" value="1"/>
</dbReference>
<evidence type="ECO:0000313" key="4">
    <source>
        <dbReference type="Proteomes" id="UP000266841"/>
    </source>
</evidence>
<gene>
    <name evidence="3" type="ORF">THAOC_14684</name>
</gene>
<dbReference type="InterPro" id="IPR045239">
    <property type="entry name" value="bHLH95_bHLH"/>
</dbReference>
<feature type="region of interest" description="Disordered" evidence="1">
    <location>
        <begin position="87"/>
        <end position="108"/>
    </location>
</feature>
<dbReference type="InterPro" id="IPR036638">
    <property type="entry name" value="HLH_DNA-bd_sf"/>
</dbReference>
<evidence type="ECO:0000259" key="2">
    <source>
        <dbReference type="PROSITE" id="PS50888"/>
    </source>
</evidence>